<gene>
    <name evidence="6" type="ORF">BDY21DRAFT_258077</name>
</gene>
<feature type="compositionally biased region" description="Low complexity" evidence="5">
    <location>
        <begin position="22"/>
        <end position="33"/>
    </location>
</feature>
<dbReference type="GO" id="GO:0004848">
    <property type="term" value="F:ureidoglycolate hydrolase activity"/>
    <property type="evidence" value="ECO:0007669"/>
    <property type="project" value="InterPro"/>
</dbReference>
<feature type="non-terminal residue" evidence="6">
    <location>
        <position position="221"/>
    </location>
</feature>
<keyword evidence="7" id="KW-1185">Reference proteome</keyword>
<evidence type="ECO:0000256" key="3">
    <source>
        <dbReference type="ARBA" id="ARBA00023239"/>
    </source>
</evidence>
<dbReference type="Pfam" id="PF04115">
    <property type="entry name" value="Ureidogly_lyase"/>
    <property type="match status" value="1"/>
</dbReference>
<keyword evidence="6" id="KW-0378">Hydrolase</keyword>
<organism evidence="6 7">
    <name type="scientific">Lineolata rhizophorae</name>
    <dbReference type="NCBI Taxonomy" id="578093"/>
    <lineage>
        <taxon>Eukaryota</taxon>
        <taxon>Fungi</taxon>
        <taxon>Dikarya</taxon>
        <taxon>Ascomycota</taxon>
        <taxon>Pezizomycotina</taxon>
        <taxon>Dothideomycetes</taxon>
        <taxon>Dothideomycetes incertae sedis</taxon>
        <taxon>Lineolatales</taxon>
        <taxon>Lineolataceae</taxon>
        <taxon>Lineolata</taxon>
    </lineage>
</organism>
<dbReference type="AlphaFoldDB" id="A0A6A6P788"/>
<dbReference type="Gene3D" id="2.60.120.480">
    <property type="entry name" value="Ureidoglycolate hydrolase"/>
    <property type="match status" value="1"/>
</dbReference>
<dbReference type="PANTHER" id="PTHR21221:SF1">
    <property type="entry name" value="UREIDOGLYCOLATE LYASE"/>
    <property type="match status" value="1"/>
</dbReference>
<dbReference type="GO" id="GO:0006144">
    <property type="term" value="P:purine nucleobase metabolic process"/>
    <property type="evidence" value="ECO:0007669"/>
    <property type="project" value="UniProtKB-KW"/>
</dbReference>
<evidence type="ECO:0000256" key="5">
    <source>
        <dbReference type="SAM" id="MobiDB-lite"/>
    </source>
</evidence>
<dbReference type="Proteomes" id="UP000799766">
    <property type="component" value="Unassembled WGS sequence"/>
</dbReference>
<protein>
    <submittedName>
        <fullName evidence="6">Ureidoglycolate hydrolase</fullName>
    </submittedName>
</protein>
<evidence type="ECO:0000313" key="7">
    <source>
        <dbReference type="Proteomes" id="UP000799766"/>
    </source>
</evidence>
<comment type="catalytic activity">
    <reaction evidence="4">
        <text>(S)-ureidoglycolate = urea + glyoxylate</text>
        <dbReference type="Rhea" id="RHEA:11304"/>
        <dbReference type="ChEBI" id="CHEBI:16199"/>
        <dbReference type="ChEBI" id="CHEBI:36655"/>
        <dbReference type="ChEBI" id="CHEBI:57296"/>
        <dbReference type="EC" id="4.3.2.3"/>
    </reaction>
</comment>
<dbReference type="OrthoDB" id="10266039at2759"/>
<feature type="region of interest" description="Disordered" evidence="5">
    <location>
        <begin position="20"/>
        <end position="48"/>
    </location>
</feature>
<dbReference type="InterPro" id="IPR047233">
    <property type="entry name" value="UAH_cupin"/>
</dbReference>
<dbReference type="GO" id="GO:0050385">
    <property type="term" value="F:ureidoglycolate lyase activity"/>
    <property type="evidence" value="ECO:0007669"/>
    <property type="project" value="UniProtKB-EC"/>
</dbReference>
<dbReference type="PANTHER" id="PTHR21221">
    <property type="entry name" value="UREIDOGLYCOLATE HYDROLASE"/>
    <property type="match status" value="1"/>
</dbReference>
<feature type="non-terminal residue" evidence="6">
    <location>
        <position position="1"/>
    </location>
</feature>
<dbReference type="InterPro" id="IPR011051">
    <property type="entry name" value="RmlC_Cupin_sf"/>
</dbReference>
<feature type="compositionally biased region" description="Gly residues" evidence="5">
    <location>
        <begin position="72"/>
        <end position="84"/>
    </location>
</feature>
<evidence type="ECO:0000256" key="2">
    <source>
        <dbReference type="ARBA" id="ARBA00022631"/>
    </source>
</evidence>
<dbReference type="GO" id="GO:0000256">
    <property type="term" value="P:allantoin catabolic process"/>
    <property type="evidence" value="ECO:0007669"/>
    <property type="project" value="InterPro"/>
</dbReference>
<keyword evidence="2" id="KW-0659">Purine metabolism</keyword>
<dbReference type="SUPFAM" id="SSF51182">
    <property type="entry name" value="RmlC-like cupins"/>
    <property type="match status" value="1"/>
</dbReference>
<sequence>LHIPLEPLTRASFAPFGTVIENPARSSSSTSNRNPPPHLTPRAVPANQGTATKYLDVAHMQNHYEGARDARGGGVGGGGGGGAPSGRPARLSINMFACAPRALRGGSVLDVRLLERHPFTAQAFVPVGLAPGAGPTPAKYLVVVAPTVGEGGEGERREPKGRGAPDLSRVRAFLAHGRQGVTYAAGTWHAPMAVVGRETVDFVVVQWANGVSEEDCELLEL</sequence>
<proteinExistence type="predicted"/>
<comment type="subunit">
    <text evidence="1">Homodimer.</text>
</comment>
<dbReference type="EMBL" id="MU001675">
    <property type="protein sequence ID" value="KAF2459667.1"/>
    <property type="molecule type" value="Genomic_DNA"/>
</dbReference>
<dbReference type="InterPro" id="IPR007247">
    <property type="entry name" value="Ureidogly_lyase"/>
</dbReference>
<keyword evidence="3" id="KW-0456">Lyase</keyword>
<accession>A0A6A6P788</accession>
<reference evidence="6" key="1">
    <citation type="journal article" date="2020" name="Stud. Mycol.">
        <title>101 Dothideomycetes genomes: a test case for predicting lifestyles and emergence of pathogens.</title>
        <authorList>
            <person name="Haridas S."/>
            <person name="Albert R."/>
            <person name="Binder M."/>
            <person name="Bloem J."/>
            <person name="Labutti K."/>
            <person name="Salamov A."/>
            <person name="Andreopoulos B."/>
            <person name="Baker S."/>
            <person name="Barry K."/>
            <person name="Bills G."/>
            <person name="Bluhm B."/>
            <person name="Cannon C."/>
            <person name="Castanera R."/>
            <person name="Culley D."/>
            <person name="Daum C."/>
            <person name="Ezra D."/>
            <person name="Gonzalez J."/>
            <person name="Henrissat B."/>
            <person name="Kuo A."/>
            <person name="Liang C."/>
            <person name="Lipzen A."/>
            <person name="Lutzoni F."/>
            <person name="Magnuson J."/>
            <person name="Mondo S."/>
            <person name="Nolan M."/>
            <person name="Ohm R."/>
            <person name="Pangilinan J."/>
            <person name="Park H.-J."/>
            <person name="Ramirez L."/>
            <person name="Alfaro M."/>
            <person name="Sun H."/>
            <person name="Tritt A."/>
            <person name="Yoshinaga Y."/>
            <person name="Zwiers L.-H."/>
            <person name="Turgeon B."/>
            <person name="Goodwin S."/>
            <person name="Spatafora J."/>
            <person name="Crous P."/>
            <person name="Grigoriev I."/>
        </authorList>
    </citation>
    <scope>NUCLEOTIDE SEQUENCE</scope>
    <source>
        <strain evidence="6">ATCC 16933</strain>
    </source>
</reference>
<evidence type="ECO:0000256" key="4">
    <source>
        <dbReference type="ARBA" id="ARBA00047684"/>
    </source>
</evidence>
<evidence type="ECO:0000256" key="1">
    <source>
        <dbReference type="ARBA" id="ARBA00011738"/>
    </source>
</evidence>
<dbReference type="CDD" id="cd20298">
    <property type="entry name" value="cupin_UAH"/>
    <property type="match status" value="1"/>
</dbReference>
<feature type="region of interest" description="Disordered" evidence="5">
    <location>
        <begin position="67"/>
        <end position="86"/>
    </location>
</feature>
<dbReference type="InterPro" id="IPR024060">
    <property type="entry name" value="Ureidoglycolate_lyase_dom_sf"/>
</dbReference>
<name>A0A6A6P788_9PEZI</name>
<evidence type="ECO:0000313" key="6">
    <source>
        <dbReference type="EMBL" id="KAF2459667.1"/>
    </source>
</evidence>